<evidence type="ECO:0000313" key="2">
    <source>
        <dbReference type="EMBL" id="MAA13003.1"/>
    </source>
</evidence>
<reference evidence="2" key="1">
    <citation type="journal article" date="2017" name="Parasit. Vectors">
        <title>Sialotranscriptomics of Rhipicephalus zambeziensis reveals intricate expression profiles of secretory proteins and suggests tight temporal transcriptional regulation during blood-feeding.</title>
        <authorList>
            <person name="de Castro M.H."/>
            <person name="de Klerk D."/>
            <person name="Pienaar R."/>
            <person name="Rees D.J.G."/>
            <person name="Mans B.J."/>
        </authorList>
    </citation>
    <scope>NUCLEOTIDE SEQUENCE</scope>
    <source>
        <tissue evidence="2">Salivary glands</tissue>
    </source>
</reference>
<feature type="transmembrane region" description="Helical" evidence="1">
    <location>
        <begin position="50"/>
        <end position="72"/>
    </location>
</feature>
<organism evidence="2">
    <name type="scientific">Rhipicephalus zambeziensis</name>
    <dbReference type="NCBI Taxonomy" id="60191"/>
    <lineage>
        <taxon>Eukaryota</taxon>
        <taxon>Metazoa</taxon>
        <taxon>Ecdysozoa</taxon>
        <taxon>Arthropoda</taxon>
        <taxon>Chelicerata</taxon>
        <taxon>Arachnida</taxon>
        <taxon>Acari</taxon>
        <taxon>Parasitiformes</taxon>
        <taxon>Ixodida</taxon>
        <taxon>Ixodoidea</taxon>
        <taxon>Ixodidae</taxon>
        <taxon>Rhipicephalinae</taxon>
        <taxon>Rhipicephalus</taxon>
        <taxon>Rhipicephalus</taxon>
    </lineage>
</organism>
<sequence length="96" mass="10981">MAQAISTMWALPNAATNQALQIHQLCRFFSQEPAHQLATKRMWEMRNYMTLSPSLFISILRIQNICSIWLILPGAIIEGSEKFLQHDTNAMVISTF</sequence>
<keyword evidence="1" id="KW-0812">Transmembrane</keyword>
<proteinExistence type="predicted"/>
<name>A0A224YFM9_9ACAR</name>
<keyword evidence="1" id="KW-0472">Membrane</keyword>
<evidence type="ECO:0000256" key="1">
    <source>
        <dbReference type="SAM" id="Phobius"/>
    </source>
</evidence>
<dbReference type="EMBL" id="GFPF01001857">
    <property type="protein sequence ID" value="MAA13003.1"/>
    <property type="molecule type" value="Transcribed_RNA"/>
</dbReference>
<accession>A0A224YFM9</accession>
<dbReference type="AlphaFoldDB" id="A0A224YFM9"/>
<protein>
    <submittedName>
        <fullName evidence="2">Uncharacterized protein</fullName>
    </submittedName>
</protein>
<keyword evidence="1" id="KW-1133">Transmembrane helix</keyword>